<organism evidence="1">
    <name type="scientific">human gut metagenome</name>
    <dbReference type="NCBI Taxonomy" id="408170"/>
    <lineage>
        <taxon>unclassified sequences</taxon>
        <taxon>metagenomes</taxon>
        <taxon>organismal metagenomes</taxon>
    </lineage>
</organism>
<dbReference type="EMBL" id="AJWZ01011491">
    <property type="protein sequence ID" value="EKC44977.1"/>
    <property type="molecule type" value="Genomic_DNA"/>
</dbReference>
<accession>K1R7R0</accession>
<dbReference type="Gene3D" id="3.40.50.300">
    <property type="entry name" value="P-loop containing nucleotide triphosphate hydrolases"/>
    <property type="match status" value="1"/>
</dbReference>
<evidence type="ECO:0000313" key="1">
    <source>
        <dbReference type="EMBL" id="EKC44977.1"/>
    </source>
</evidence>
<dbReference type="SUPFAM" id="SSF52540">
    <property type="entry name" value="P-loop containing nucleoside triphosphate hydrolases"/>
    <property type="match status" value="1"/>
</dbReference>
<evidence type="ECO:0008006" key="2">
    <source>
        <dbReference type="Google" id="ProtNLM"/>
    </source>
</evidence>
<reference evidence="1" key="1">
    <citation type="journal article" date="2013" name="Environ. Microbiol.">
        <title>Microbiota from the distal guts of lean and obese adolescents exhibit partial functional redundancy besides clear differences in community structure.</title>
        <authorList>
            <person name="Ferrer M."/>
            <person name="Ruiz A."/>
            <person name="Lanza F."/>
            <person name="Haange S.B."/>
            <person name="Oberbach A."/>
            <person name="Till H."/>
            <person name="Bargiela R."/>
            <person name="Campoy C."/>
            <person name="Segura M.T."/>
            <person name="Richter M."/>
            <person name="von Bergen M."/>
            <person name="Seifert J."/>
            <person name="Suarez A."/>
        </authorList>
    </citation>
    <scope>NUCLEOTIDE SEQUENCE</scope>
</reference>
<dbReference type="AlphaFoldDB" id="K1R7R0"/>
<dbReference type="Pfam" id="PF13481">
    <property type="entry name" value="AAA_25"/>
    <property type="match status" value="1"/>
</dbReference>
<sequence length="318" mass="36776">MKTISEMRKNSTKKDFIVDNLMKSNGLYCLVARPKVGKSLLALQLANSIATGTNFLGFRTSPSPVLYISTEMNFSQILDRIDKMNLQFADDNFRLKEQEINERKLNLMDLQLEFQEFSNELKGRFVIIDMFSGIDMNNGYDLNNYQDMGQYVIPKFRELCKKYNFTILLIHHLNKNNKSLGSTAIDGSVDGIITLKLDQNLKNKILFSYESRDYESIEFVLKRNENLIFEKSETDSNDLNPNLLIFLNYAIKQKDFSFTISDITSKLNLQIVPSVFGKLLRSNLDNLEKEGLHIEAKRTGAERIYVAKYEEPIDDYDE</sequence>
<dbReference type="InterPro" id="IPR027417">
    <property type="entry name" value="P-loop_NTPase"/>
</dbReference>
<proteinExistence type="predicted"/>
<protein>
    <recommendedName>
        <fullName evidence="2">AAA+ ATPase domain-containing protein</fullName>
    </recommendedName>
</protein>
<gene>
    <name evidence="1" type="ORF">OBE_17132</name>
</gene>
<name>K1R7R0_9ZZZZ</name>
<comment type="caution">
    <text evidence="1">The sequence shown here is derived from an EMBL/GenBank/DDBJ whole genome shotgun (WGS) entry which is preliminary data.</text>
</comment>